<keyword evidence="5" id="KW-0408">Iron</keyword>
<dbReference type="SMART" id="SM00986">
    <property type="entry name" value="UDG"/>
    <property type="match status" value="1"/>
</dbReference>
<evidence type="ECO:0000256" key="2">
    <source>
        <dbReference type="ARBA" id="ARBA00022723"/>
    </source>
</evidence>
<dbReference type="InterPro" id="IPR044147">
    <property type="entry name" value="UdgB-like"/>
</dbReference>
<feature type="domain" description="Uracil-DNA glycosylase-like" evidence="11">
    <location>
        <begin position="62"/>
        <end position="229"/>
    </location>
</feature>
<dbReference type="PANTHER" id="PTHR33693">
    <property type="entry name" value="TYPE-5 URACIL-DNA GLYCOSYLASE"/>
    <property type="match status" value="1"/>
</dbReference>
<dbReference type="GO" id="GO:0051539">
    <property type="term" value="F:4 iron, 4 sulfur cluster binding"/>
    <property type="evidence" value="ECO:0007669"/>
    <property type="project" value="UniProtKB-KW"/>
</dbReference>
<evidence type="ECO:0000256" key="8">
    <source>
        <dbReference type="ARBA" id="ARBA00023779"/>
    </source>
</evidence>
<feature type="compositionally biased region" description="Pro residues" evidence="10">
    <location>
        <begin position="1"/>
        <end position="17"/>
    </location>
</feature>
<dbReference type="Proteomes" id="UP000292085">
    <property type="component" value="Unassembled WGS sequence"/>
</dbReference>
<evidence type="ECO:0000256" key="10">
    <source>
        <dbReference type="SAM" id="MobiDB-lite"/>
    </source>
</evidence>
<keyword evidence="6" id="KW-0411">Iron-sulfur</keyword>
<keyword evidence="3" id="KW-0227">DNA damage</keyword>
<dbReference type="EMBL" id="SGIS01000049">
    <property type="protein sequence ID" value="RZF60817.1"/>
    <property type="molecule type" value="Genomic_DNA"/>
</dbReference>
<evidence type="ECO:0000313" key="13">
    <source>
        <dbReference type="Proteomes" id="UP000292085"/>
    </source>
</evidence>
<dbReference type="CDD" id="cd10031">
    <property type="entry name" value="UDG-F5_TTUDGB_like"/>
    <property type="match status" value="1"/>
</dbReference>
<name>A0A4Q6XVT5_9SPHN</name>
<dbReference type="SMART" id="SM00987">
    <property type="entry name" value="UreE_C"/>
    <property type="match status" value="1"/>
</dbReference>
<dbReference type="InterPro" id="IPR005122">
    <property type="entry name" value="Uracil-DNA_glycosylase-like"/>
</dbReference>
<dbReference type="AlphaFoldDB" id="A0A4Q6XVT5"/>
<evidence type="ECO:0000313" key="12">
    <source>
        <dbReference type="EMBL" id="RZF60817.1"/>
    </source>
</evidence>
<protein>
    <recommendedName>
        <fullName evidence="9">Type-5 uracil-DNA glycosylase</fullName>
    </recommendedName>
</protein>
<feature type="region of interest" description="Disordered" evidence="10">
    <location>
        <begin position="1"/>
        <end position="35"/>
    </location>
</feature>
<accession>A0A4Q6XVT5</accession>
<keyword evidence="13" id="KW-1185">Reference proteome</keyword>
<dbReference type="Gene3D" id="3.40.470.10">
    <property type="entry name" value="Uracil-DNA glycosylase-like domain"/>
    <property type="match status" value="1"/>
</dbReference>
<proteinExistence type="inferred from homology"/>
<sequence>MLSPSPNPPVPDLPDPAPEAFVPTSPLPDTEPPHDCPRCPRFVAVRDALRVEYPKWWNAPVPAFGDPDAWLGIIGLAPGKHGANRTGRPFTGDYAGDLLFATLAKFGLASGVYEAKPDDSLRLDGAIILNAVKCLPPENKPTPEEIRTCRAFLDDQVAALPRARVFVALGERAHQSAVKVLGGRLPKARFAHLAEHRMPDGRVLIDSHHCSRYNQNTGLLTAEMFEAVFARALELRAA</sequence>
<dbReference type="GO" id="GO:0004844">
    <property type="term" value="F:uracil DNA N-glycosylase activity"/>
    <property type="evidence" value="ECO:0007669"/>
    <property type="project" value="InterPro"/>
</dbReference>
<evidence type="ECO:0000256" key="6">
    <source>
        <dbReference type="ARBA" id="ARBA00023014"/>
    </source>
</evidence>
<evidence type="ECO:0000256" key="7">
    <source>
        <dbReference type="ARBA" id="ARBA00023204"/>
    </source>
</evidence>
<gene>
    <name evidence="12" type="ORF">EWE75_21045</name>
</gene>
<dbReference type="GO" id="GO:0033958">
    <property type="term" value="F:DNA-deoxyinosine glycosylase activity"/>
    <property type="evidence" value="ECO:0007669"/>
    <property type="project" value="InterPro"/>
</dbReference>
<evidence type="ECO:0000256" key="3">
    <source>
        <dbReference type="ARBA" id="ARBA00022763"/>
    </source>
</evidence>
<evidence type="ECO:0000256" key="5">
    <source>
        <dbReference type="ARBA" id="ARBA00023004"/>
    </source>
</evidence>
<dbReference type="GO" id="GO:0006284">
    <property type="term" value="P:base-excision repair"/>
    <property type="evidence" value="ECO:0007669"/>
    <property type="project" value="InterPro"/>
</dbReference>
<keyword evidence="2" id="KW-0479">Metal-binding</keyword>
<dbReference type="OrthoDB" id="9787663at2"/>
<evidence type="ECO:0000256" key="4">
    <source>
        <dbReference type="ARBA" id="ARBA00022801"/>
    </source>
</evidence>
<keyword evidence="1" id="KW-0004">4Fe-4S</keyword>
<dbReference type="Pfam" id="PF03167">
    <property type="entry name" value="UDG"/>
    <property type="match status" value="1"/>
</dbReference>
<evidence type="ECO:0000259" key="11">
    <source>
        <dbReference type="SMART" id="SM00986"/>
    </source>
</evidence>
<dbReference type="SUPFAM" id="SSF52141">
    <property type="entry name" value="Uracil-DNA glycosylase-like"/>
    <property type="match status" value="1"/>
</dbReference>
<dbReference type="GO" id="GO:0046872">
    <property type="term" value="F:metal ion binding"/>
    <property type="evidence" value="ECO:0007669"/>
    <property type="project" value="UniProtKB-KW"/>
</dbReference>
<dbReference type="PANTHER" id="PTHR33693:SF3">
    <property type="entry name" value="TYPE-5 URACIL-DNA GLYCOSYLASE"/>
    <property type="match status" value="1"/>
</dbReference>
<evidence type="ECO:0000256" key="9">
    <source>
        <dbReference type="ARBA" id="ARBA00023887"/>
    </source>
</evidence>
<evidence type="ECO:0000256" key="1">
    <source>
        <dbReference type="ARBA" id="ARBA00022485"/>
    </source>
</evidence>
<dbReference type="InterPro" id="IPR051536">
    <property type="entry name" value="UDG_Type-4/5"/>
</dbReference>
<dbReference type="InterPro" id="IPR036895">
    <property type="entry name" value="Uracil-DNA_glycosylase-like_sf"/>
</dbReference>
<organism evidence="12 13">
    <name type="scientific">Sphingomonas populi</name>
    <dbReference type="NCBI Taxonomy" id="2484750"/>
    <lineage>
        <taxon>Bacteria</taxon>
        <taxon>Pseudomonadati</taxon>
        <taxon>Pseudomonadota</taxon>
        <taxon>Alphaproteobacteria</taxon>
        <taxon>Sphingomonadales</taxon>
        <taxon>Sphingomonadaceae</taxon>
        <taxon>Sphingomonas</taxon>
    </lineage>
</organism>
<keyword evidence="4" id="KW-0378">Hydrolase</keyword>
<comment type="caution">
    <text evidence="12">The sequence shown here is derived from an EMBL/GenBank/DDBJ whole genome shotgun (WGS) entry which is preliminary data.</text>
</comment>
<dbReference type="RefSeq" id="WP_130160080.1">
    <property type="nucleotide sequence ID" value="NZ_SGIS01000049.1"/>
</dbReference>
<comment type="similarity">
    <text evidence="8">Belongs to the uracil-DNA glycosylase (UDG) superfamily. Type 5 (UDGb) family.</text>
</comment>
<reference evidence="12 13" key="1">
    <citation type="submission" date="2019-02" db="EMBL/GenBank/DDBJ databases">
        <authorList>
            <person name="Li Y."/>
        </authorList>
    </citation>
    <scope>NUCLEOTIDE SEQUENCE [LARGE SCALE GENOMIC DNA]</scope>
    <source>
        <strain evidence="12 13">3-7</strain>
    </source>
</reference>
<keyword evidence="7" id="KW-0234">DNA repair</keyword>